<keyword evidence="8" id="KW-0626">Porin</keyword>
<proteinExistence type="predicted"/>
<evidence type="ECO:0000256" key="3">
    <source>
        <dbReference type="ARBA" id="ARBA00022448"/>
    </source>
</evidence>
<keyword evidence="10" id="KW-0998">Cell outer membrane</keyword>
<accession>A0A6I3XBT4</accession>
<dbReference type="CDD" id="cd00342">
    <property type="entry name" value="gram_neg_porins"/>
    <property type="match status" value="1"/>
</dbReference>
<dbReference type="GO" id="GO:0046930">
    <property type="term" value="C:pore complex"/>
    <property type="evidence" value="ECO:0007669"/>
    <property type="project" value="UniProtKB-KW"/>
</dbReference>
<dbReference type="InterPro" id="IPR050298">
    <property type="entry name" value="Gram-neg_bact_OMP"/>
</dbReference>
<keyword evidence="3" id="KW-0813">Transport</keyword>
<evidence type="ECO:0000256" key="2">
    <source>
        <dbReference type="ARBA" id="ARBA00011233"/>
    </source>
</evidence>
<keyword evidence="4" id="KW-1134">Transmembrane beta strand</keyword>
<keyword evidence="6 11" id="KW-0732">Signal</keyword>
<evidence type="ECO:0000256" key="10">
    <source>
        <dbReference type="ARBA" id="ARBA00023237"/>
    </source>
</evidence>
<dbReference type="AlphaFoldDB" id="A0A6I3XBT4"/>
<evidence type="ECO:0000256" key="6">
    <source>
        <dbReference type="ARBA" id="ARBA00022729"/>
    </source>
</evidence>
<keyword evidence="5" id="KW-0812">Transmembrane</keyword>
<dbReference type="EMBL" id="WNWM01000002">
    <property type="protein sequence ID" value="MUI14089.1"/>
    <property type="molecule type" value="Genomic_DNA"/>
</dbReference>
<dbReference type="SUPFAM" id="SSF56935">
    <property type="entry name" value="Porins"/>
    <property type="match status" value="1"/>
</dbReference>
<dbReference type="PANTHER" id="PTHR34501:SF9">
    <property type="entry name" value="MAJOR OUTER MEMBRANE PROTEIN P.IA"/>
    <property type="match status" value="1"/>
</dbReference>
<dbReference type="PANTHER" id="PTHR34501">
    <property type="entry name" value="PROTEIN YDDL-RELATED"/>
    <property type="match status" value="1"/>
</dbReference>
<evidence type="ECO:0000259" key="12">
    <source>
        <dbReference type="Pfam" id="PF13609"/>
    </source>
</evidence>
<evidence type="ECO:0000256" key="1">
    <source>
        <dbReference type="ARBA" id="ARBA00004571"/>
    </source>
</evidence>
<dbReference type="Proteomes" id="UP000431684">
    <property type="component" value="Unassembled WGS sequence"/>
</dbReference>
<feature type="chain" id="PRO_5026009217" evidence="11">
    <location>
        <begin position="23"/>
        <end position="361"/>
    </location>
</feature>
<dbReference type="PRINTS" id="PR00184">
    <property type="entry name" value="NEISSPPORIN"/>
</dbReference>
<dbReference type="Pfam" id="PF13609">
    <property type="entry name" value="Porin_4"/>
    <property type="match status" value="1"/>
</dbReference>
<name>A0A6I3XBT4_9BURK</name>
<dbReference type="Gene3D" id="2.40.160.10">
    <property type="entry name" value="Porin"/>
    <property type="match status" value="1"/>
</dbReference>
<evidence type="ECO:0000256" key="11">
    <source>
        <dbReference type="SAM" id="SignalP"/>
    </source>
</evidence>
<comment type="subcellular location">
    <subcellularLocation>
        <location evidence="1">Cell outer membrane</location>
        <topology evidence="1">Multi-pass membrane protein</topology>
    </subcellularLocation>
</comment>
<evidence type="ECO:0000256" key="9">
    <source>
        <dbReference type="ARBA" id="ARBA00023136"/>
    </source>
</evidence>
<organism evidence="13 14">
    <name type="scientific">Pseudoduganella dura</name>
    <dbReference type="NCBI Taxonomy" id="321982"/>
    <lineage>
        <taxon>Bacteria</taxon>
        <taxon>Pseudomonadati</taxon>
        <taxon>Pseudomonadota</taxon>
        <taxon>Betaproteobacteria</taxon>
        <taxon>Burkholderiales</taxon>
        <taxon>Oxalobacteraceae</taxon>
        <taxon>Telluria group</taxon>
        <taxon>Pseudoduganella</taxon>
    </lineage>
</organism>
<dbReference type="InterPro" id="IPR033900">
    <property type="entry name" value="Gram_neg_porin_domain"/>
</dbReference>
<comment type="caution">
    <text evidence="13">The sequence shown here is derived from an EMBL/GenBank/DDBJ whole genome shotgun (WGS) entry which is preliminary data.</text>
</comment>
<sequence>METRLNKTAAMLLMCGAAAAQAQTSVTLYGIVDAAVVGESGGSAGHVAKVTSGAASASRIGFRGTEDLGNGLAAIFTLETGTRIDTGEVDAAGAIFNRQAFVGLKGRFGTVAIGRQFTPYHTTLVNVVDPFGTSYAGRAGNLFPDSGTNVRTSNTITYAMPRSRGIDAELAYSAGEQADSSAGRQFGGAIGYTAGPLAVRLAYNSKNSDVAASAGTAAIDRSQGRNLLLGASYQLGRIRLHAGYGVDKGDNSAPLANAGNPYGGVKPTASTDGRELLLGFSAPAGPGNLMFSAMHKDDRTGFDQDAGAWGVAYLVPLSKRTGVYGAYGHVRNRNGAGYTVGNNTESGSGSTGYNLGLRHTF</sequence>
<feature type="signal peptide" evidence="11">
    <location>
        <begin position="1"/>
        <end position="22"/>
    </location>
</feature>
<evidence type="ECO:0000256" key="8">
    <source>
        <dbReference type="ARBA" id="ARBA00023114"/>
    </source>
</evidence>
<evidence type="ECO:0000256" key="5">
    <source>
        <dbReference type="ARBA" id="ARBA00022692"/>
    </source>
</evidence>
<dbReference type="GO" id="GO:0009279">
    <property type="term" value="C:cell outer membrane"/>
    <property type="evidence" value="ECO:0007669"/>
    <property type="project" value="UniProtKB-SubCell"/>
</dbReference>
<protein>
    <submittedName>
        <fullName evidence="13">Porin</fullName>
    </submittedName>
</protein>
<dbReference type="OrthoDB" id="5289162at2"/>
<dbReference type="InterPro" id="IPR002299">
    <property type="entry name" value="Porin_Neis"/>
</dbReference>
<evidence type="ECO:0000256" key="7">
    <source>
        <dbReference type="ARBA" id="ARBA00023065"/>
    </source>
</evidence>
<dbReference type="GO" id="GO:0015288">
    <property type="term" value="F:porin activity"/>
    <property type="evidence" value="ECO:0007669"/>
    <property type="project" value="UniProtKB-KW"/>
</dbReference>
<dbReference type="InterPro" id="IPR023614">
    <property type="entry name" value="Porin_dom_sf"/>
</dbReference>
<feature type="domain" description="Porin" evidence="12">
    <location>
        <begin position="9"/>
        <end position="334"/>
    </location>
</feature>
<gene>
    <name evidence="13" type="ORF">GJV26_16730</name>
</gene>
<keyword evidence="9" id="KW-0472">Membrane</keyword>
<comment type="subunit">
    <text evidence="2">Homotrimer.</text>
</comment>
<keyword evidence="14" id="KW-1185">Reference proteome</keyword>
<evidence type="ECO:0000313" key="14">
    <source>
        <dbReference type="Proteomes" id="UP000431684"/>
    </source>
</evidence>
<dbReference type="GO" id="GO:0006811">
    <property type="term" value="P:monoatomic ion transport"/>
    <property type="evidence" value="ECO:0007669"/>
    <property type="project" value="UniProtKB-KW"/>
</dbReference>
<evidence type="ECO:0000313" key="13">
    <source>
        <dbReference type="EMBL" id="MUI14089.1"/>
    </source>
</evidence>
<evidence type="ECO:0000256" key="4">
    <source>
        <dbReference type="ARBA" id="ARBA00022452"/>
    </source>
</evidence>
<keyword evidence="7" id="KW-0406">Ion transport</keyword>
<reference evidence="13 14" key="1">
    <citation type="submission" date="2019-11" db="EMBL/GenBank/DDBJ databases">
        <title>Draft Genome Sequences of Six Type Strains of the Genus Massilia.</title>
        <authorList>
            <person name="Miess H."/>
            <person name="Frediansyah A."/>
            <person name="Goeker M."/>
            <person name="Gross H."/>
        </authorList>
    </citation>
    <scope>NUCLEOTIDE SEQUENCE [LARGE SCALE GENOMIC DNA]</scope>
    <source>
        <strain evidence="13 14">DSM 17513</strain>
    </source>
</reference>